<dbReference type="InterPro" id="IPR034704">
    <property type="entry name" value="Ribosomal_bL28/bL31-like_sf"/>
</dbReference>
<name>A0A7V3RFJ0_9BACT</name>
<organism evidence="6">
    <name type="scientific">Mesoaciditoga lauensis</name>
    <dbReference type="NCBI Taxonomy" id="1495039"/>
    <lineage>
        <taxon>Bacteria</taxon>
        <taxon>Thermotogati</taxon>
        <taxon>Thermotogota</taxon>
        <taxon>Thermotogae</taxon>
        <taxon>Mesoaciditogales</taxon>
        <taxon>Mesoaciditogaceae</taxon>
        <taxon>Mesoaciditoga</taxon>
    </lineage>
</organism>
<protein>
    <recommendedName>
        <fullName evidence="4 5">Large ribosomal subunit protein bL28</fullName>
    </recommendedName>
</protein>
<dbReference type="PANTHER" id="PTHR39080:SF1">
    <property type="entry name" value="LARGE RIBOSOMAL SUBUNIT PROTEIN BL28A"/>
    <property type="match status" value="1"/>
</dbReference>
<gene>
    <name evidence="5 6" type="primary">rpmB</name>
    <name evidence="6" type="ORF">ENX73_06030</name>
</gene>
<evidence type="ECO:0000313" key="6">
    <source>
        <dbReference type="EMBL" id="HGE75666.1"/>
    </source>
</evidence>
<comment type="similarity">
    <text evidence="1 5">Belongs to the bacterial ribosomal protein bL28 family.</text>
</comment>
<evidence type="ECO:0000256" key="1">
    <source>
        <dbReference type="ARBA" id="ARBA00008760"/>
    </source>
</evidence>
<dbReference type="InterPro" id="IPR001383">
    <property type="entry name" value="Ribosomal_bL28_bact-type"/>
</dbReference>
<dbReference type="GO" id="GO:0005840">
    <property type="term" value="C:ribosome"/>
    <property type="evidence" value="ECO:0007669"/>
    <property type="project" value="UniProtKB-KW"/>
</dbReference>
<dbReference type="GO" id="GO:1990904">
    <property type="term" value="C:ribonucleoprotein complex"/>
    <property type="evidence" value="ECO:0007669"/>
    <property type="project" value="UniProtKB-KW"/>
</dbReference>
<dbReference type="InterPro" id="IPR050096">
    <property type="entry name" value="Bacterial_rp_bL28"/>
</dbReference>
<evidence type="ECO:0000256" key="4">
    <source>
        <dbReference type="ARBA" id="ARBA00035174"/>
    </source>
</evidence>
<reference evidence="6" key="1">
    <citation type="journal article" date="2020" name="mSystems">
        <title>Genome- and Community-Level Interaction Insights into Carbon Utilization and Element Cycling Functions of Hydrothermarchaeota in Hydrothermal Sediment.</title>
        <authorList>
            <person name="Zhou Z."/>
            <person name="Liu Y."/>
            <person name="Xu W."/>
            <person name="Pan J."/>
            <person name="Luo Z.H."/>
            <person name="Li M."/>
        </authorList>
    </citation>
    <scope>NUCLEOTIDE SEQUENCE [LARGE SCALE GENOMIC DNA]</scope>
    <source>
        <strain evidence="6">SpSt-966</strain>
    </source>
</reference>
<dbReference type="GO" id="GO:0003735">
    <property type="term" value="F:structural constituent of ribosome"/>
    <property type="evidence" value="ECO:0007669"/>
    <property type="project" value="InterPro"/>
</dbReference>
<dbReference type="InterPro" id="IPR026569">
    <property type="entry name" value="Ribosomal_bL28"/>
</dbReference>
<dbReference type="HAMAP" id="MF_00373">
    <property type="entry name" value="Ribosomal_bL28"/>
    <property type="match status" value="1"/>
</dbReference>
<accession>A0A7V3RFJ0</accession>
<comment type="caution">
    <text evidence="6">The sequence shown here is derived from an EMBL/GenBank/DDBJ whole genome shotgun (WGS) entry which is preliminary data.</text>
</comment>
<dbReference type="Gene3D" id="2.30.170.40">
    <property type="entry name" value="Ribosomal protein L28/L24"/>
    <property type="match status" value="1"/>
</dbReference>
<dbReference type="EMBL" id="DTPE01000238">
    <property type="protein sequence ID" value="HGE75666.1"/>
    <property type="molecule type" value="Genomic_DNA"/>
</dbReference>
<evidence type="ECO:0000256" key="3">
    <source>
        <dbReference type="ARBA" id="ARBA00023274"/>
    </source>
</evidence>
<evidence type="ECO:0000256" key="5">
    <source>
        <dbReference type="HAMAP-Rule" id="MF_00373"/>
    </source>
</evidence>
<dbReference type="AlphaFoldDB" id="A0A7V3RFJ0"/>
<dbReference type="NCBIfam" id="TIGR00009">
    <property type="entry name" value="L28"/>
    <property type="match status" value="1"/>
</dbReference>
<keyword evidence="3 5" id="KW-0687">Ribonucleoprotein</keyword>
<dbReference type="SUPFAM" id="SSF143800">
    <property type="entry name" value="L28p-like"/>
    <property type="match status" value="1"/>
</dbReference>
<dbReference type="InterPro" id="IPR037147">
    <property type="entry name" value="Ribosomal_bL28_sf"/>
</dbReference>
<evidence type="ECO:0000256" key="2">
    <source>
        <dbReference type="ARBA" id="ARBA00022980"/>
    </source>
</evidence>
<dbReference type="PANTHER" id="PTHR39080">
    <property type="entry name" value="50S RIBOSOMAL PROTEIN L28"/>
    <property type="match status" value="1"/>
</dbReference>
<dbReference type="GO" id="GO:0006412">
    <property type="term" value="P:translation"/>
    <property type="evidence" value="ECO:0007669"/>
    <property type="project" value="UniProtKB-UniRule"/>
</dbReference>
<proteinExistence type="inferred from homology"/>
<keyword evidence="2 5" id="KW-0689">Ribosomal protein</keyword>
<dbReference type="Pfam" id="PF00830">
    <property type="entry name" value="Ribosomal_L28"/>
    <property type="match status" value="1"/>
</dbReference>
<sequence>MSRKCDICGKDVETGHRISHSHRKTLRTFKPNLQPVKVKNEEGKIERLMVCTRCLKAGKVQRV</sequence>